<dbReference type="AlphaFoldDB" id="A0A7Z0ITW3"/>
<keyword evidence="7 10" id="KW-0812">Transmembrane</keyword>
<keyword evidence="9 10" id="KW-0472">Membrane</keyword>
<dbReference type="PANTHER" id="PTHR42922:SF1">
    <property type="entry name" value="PHOSPHATE TRANSPORT SYSTEM PERMEASE PROTEIN PSTA"/>
    <property type="match status" value="1"/>
</dbReference>
<evidence type="ECO:0000256" key="5">
    <source>
        <dbReference type="ARBA" id="ARBA00022475"/>
    </source>
</evidence>
<comment type="caution">
    <text evidence="12">The sequence shown here is derived from an EMBL/GenBank/DDBJ whole genome shotgun (WGS) entry which is preliminary data.</text>
</comment>
<evidence type="ECO:0000256" key="7">
    <source>
        <dbReference type="ARBA" id="ARBA00022692"/>
    </source>
</evidence>
<dbReference type="CDD" id="cd06261">
    <property type="entry name" value="TM_PBP2"/>
    <property type="match status" value="1"/>
</dbReference>
<accession>A0A7Z0ITW3</accession>
<feature type="transmembrane region" description="Helical" evidence="10">
    <location>
        <begin position="332"/>
        <end position="354"/>
    </location>
</feature>
<gene>
    <name evidence="12" type="ORF">BJ988_004227</name>
</gene>
<keyword evidence="8 10" id="KW-1133">Transmembrane helix</keyword>
<evidence type="ECO:0000256" key="4">
    <source>
        <dbReference type="ARBA" id="ARBA00022448"/>
    </source>
</evidence>
<dbReference type="InterPro" id="IPR005672">
    <property type="entry name" value="Phosphate_PstA"/>
</dbReference>
<feature type="transmembrane region" description="Helical" evidence="10">
    <location>
        <begin position="90"/>
        <end position="110"/>
    </location>
</feature>
<feature type="transmembrane region" description="Helical" evidence="10">
    <location>
        <begin position="35"/>
        <end position="53"/>
    </location>
</feature>
<comment type="similarity">
    <text evidence="3 10">Belongs to the binding-protein-dependent transport system permease family. CysTW subfamily.</text>
</comment>
<evidence type="ECO:0000313" key="12">
    <source>
        <dbReference type="EMBL" id="NYI79579.1"/>
    </source>
</evidence>
<dbReference type="InterPro" id="IPR035906">
    <property type="entry name" value="MetI-like_sf"/>
</dbReference>
<dbReference type="PANTHER" id="PTHR42922">
    <property type="entry name" value="PHOSPHATE TRANSPORT SYSTEM PERMEASE PROTEIN PSTA"/>
    <property type="match status" value="1"/>
</dbReference>
<dbReference type="RefSeq" id="WP_343051717.1">
    <property type="nucleotide sequence ID" value="NZ_JACBZR010000001.1"/>
</dbReference>
<evidence type="ECO:0000256" key="2">
    <source>
        <dbReference type="ARBA" id="ARBA00004651"/>
    </source>
</evidence>
<dbReference type="InterPro" id="IPR000515">
    <property type="entry name" value="MetI-like"/>
</dbReference>
<evidence type="ECO:0000256" key="10">
    <source>
        <dbReference type="RuleBase" id="RU363043"/>
    </source>
</evidence>
<dbReference type="NCBIfam" id="TIGR00974">
    <property type="entry name" value="3a0107s02c"/>
    <property type="match status" value="1"/>
</dbReference>
<evidence type="ECO:0000256" key="6">
    <source>
        <dbReference type="ARBA" id="ARBA00022592"/>
    </source>
</evidence>
<dbReference type="EMBL" id="JACBZR010000001">
    <property type="protein sequence ID" value="NYI79579.1"/>
    <property type="molecule type" value="Genomic_DNA"/>
</dbReference>
<comment type="subcellular location">
    <subcellularLocation>
        <location evidence="2 10">Cell membrane</location>
        <topology evidence="2 10">Multi-pass membrane protein</topology>
    </subcellularLocation>
</comment>
<evidence type="ECO:0000256" key="8">
    <source>
        <dbReference type="ARBA" id="ARBA00022989"/>
    </source>
</evidence>
<dbReference type="InterPro" id="IPR051408">
    <property type="entry name" value="Phosphate_transprt_permease"/>
</dbReference>
<evidence type="ECO:0000256" key="3">
    <source>
        <dbReference type="ARBA" id="ARBA00007069"/>
    </source>
</evidence>
<dbReference type="GO" id="GO:0005315">
    <property type="term" value="F:phosphate transmembrane transporter activity"/>
    <property type="evidence" value="ECO:0007669"/>
    <property type="project" value="InterPro"/>
</dbReference>
<keyword evidence="5 10" id="KW-1003">Cell membrane</keyword>
<proteinExistence type="inferred from homology"/>
<evidence type="ECO:0000313" key="13">
    <source>
        <dbReference type="Proteomes" id="UP000564496"/>
    </source>
</evidence>
<dbReference type="SUPFAM" id="SSF161098">
    <property type="entry name" value="MetI-like"/>
    <property type="match status" value="1"/>
</dbReference>
<keyword evidence="4" id="KW-0813">Transport</keyword>
<dbReference type="GO" id="GO:0035435">
    <property type="term" value="P:phosphate ion transmembrane transport"/>
    <property type="evidence" value="ECO:0007669"/>
    <property type="project" value="InterPro"/>
</dbReference>
<feature type="domain" description="ABC transmembrane type-1" evidence="11">
    <location>
        <begin position="144"/>
        <end position="351"/>
    </location>
</feature>
<evidence type="ECO:0000256" key="9">
    <source>
        <dbReference type="ARBA" id="ARBA00023136"/>
    </source>
</evidence>
<evidence type="ECO:0000256" key="1">
    <source>
        <dbReference type="ARBA" id="ARBA00003510"/>
    </source>
</evidence>
<reference evidence="12 13" key="1">
    <citation type="submission" date="2020-07" db="EMBL/GenBank/DDBJ databases">
        <title>Sequencing the genomes of 1000 actinobacteria strains.</title>
        <authorList>
            <person name="Klenk H.-P."/>
        </authorList>
    </citation>
    <scope>NUCLEOTIDE SEQUENCE [LARGE SCALE GENOMIC DNA]</scope>
    <source>
        <strain evidence="12 13">DSM 26487</strain>
    </source>
</reference>
<evidence type="ECO:0000259" key="11">
    <source>
        <dbReference type="PROSITE" id="PS50928"/>
    </source>
</evidence>
<feature type="transmembrane region" description="Helical" evidence="10">
    <location>
        <begin position="215"/>
        <end position="232"/>
    </location>
</feature>
<name>A0A7Z0ITW3_9ACTN</name>
<protein>
    <recommendedName>
        <fullName evidence="10">Phosphate transport system permease protein PstA</fullName>
    </recommendedName>
</protein>
<keyword evidence="6" id="KW-0592">Phosphate transport</keyword>
<dbReference type="Proteomes" id="UP000564496">
    <property type="component" value="Unassembled WGS sequence"/>
</dbReference>
<organism evidence="12 13">
    <name type="scientific">Nocardioides panzhihuensis</name>
    <dbReference type="NCBI Taxonomy" id="860243"/>
    <lineage>
        <taxon>Bacteria</taxon>
        <taxon>Bacillati</taxon>
        <taxon>Actinomycetota</taxon>
        <taxon>Actinomycetes</taxon>
        <taxon>Propionibacteriales</taxon>
        <taxon>Nocardioidaceae</taxon>
        <taxon>Nocardioides</taxon>
    </lineage>
</organism>
<feature type="transmembrane region" description="Helical" evidence="10">
    <location>
        <begin position="182"/>
        <end position="209"/>
    </location>
</feature>
<dbReference type="Pfam" id="PF00528">
    <property type="entry name" value="BPD_transp_1"/>
    <property type="match status" value="1"/>
</dbReference>
<feature type="transmembrane region" description="Helical" evidence="10">
    <location>
        <begin position="59"/>
        <end position="78"/>
    </location>
</feature>
<dbReference type="Gene3D" id="1.10.3720.10">
    <property type="entry name" value="MetI-like"/>
    <property type="match status" value="1"/>
</dbReference>
<sequence>MSNPSTGSGHRIDPSVNDVMQDEDKLAHATLPRGAQWLVGVAAVALGGLALVLGVGIVGAAVIGVLAFLIGYPLWALLVENKRSAIDKFVTGLVWTAFAVAVIPLIWLVYTVVSRGAATISPEFLTFSMRSVTGDDQGGLYHALMGTLIVTGIAAVISIPIGIMTAIYLIEYGKGNRLAKTITFLVDVMTGIPSIVAGLFAFALFTLIMGPGTRFGFGGGVALSLLMIPTVVRSTEEMLKLVPDDLREAAYALGVPKWRTITKMVLPTAIGGIVTGVVLSISRVIGETAPLLVASGFNPNLNTNAFEDSPMMTVPVFIYTQLSEATAKGVEYAWGGALVLFILVMVLNLIARIVGTIFAPKTGR</sequence>
<comment type="function">
    <text evidence="1">Part of the binding-protein-dependent transport system for phosphate; probably responsible for the translocation of the substrate across the membrane.</text>
</comment>
<feature type="transmembrane region" description="Helical" evidence="10">
    <location>
        <begin position="140"/>
        <end position="170"/>
    </location>
</feature>
<keyword evidence="13" id="KW-1185">Reference proteome</keyword>
<dbReference type="GO" id="GO:0005886">
    <property type="term" value="C:plasma membrane"/>
    <property type="evidence" value="ECO:0007669"/>
    <property type="project" value="UniProtKB-SubCell"/>
</dbReference>
<feature type="transmembrane region" description="Helical" evidence="10">
    <location>
        <begin position="264"/>
        <end position="285"/>
    </location>
</feature>
<dbReference type="PROSITE" id="PS50928">
    <property type="entry name" value="ABC_TM1"/>
    <property type="match status" value="1"/>
</dbReference>